<dbReference type="Proteomes" id="UP000079169">
    <property type="component" value="Unplaced"/>
</dbReference>
<sequence length="56" mass="6485">MELVMSRSDDNLEEFSRTLLDKWPNTYTLTKALAEDLVQKESKNLPVVLFRPSVSE</sequence>
<dbReference type="Pfam" id="PF07993">
    <property type="entry name" value="NAD_binding_4"/>
    <property type="match status" value="1"/>
</dbReference>
<dbReference type="PANTHER" id="PTHR11011">
    <property type="entry name" value="MALE STERILITY PROTEIN 2-RELATED"/>
    <property type="match status" value="1"/>
</dbReference>
<dbReference type="GO" id="GO:0080019">
    <property type="term" value="F:alcohol-forming very long-chain fatty acyl-CoA reductase activity"/>
    <property type="evidence" value="ECO:0007669"/>
    <property type="project" value="InterPro"/>
</dbReference>
<reference evidence="4 5" key="1">
    <citation type="submission" date="2025-04" db="UniProtKB">
        <authorList>
            <consortium name="RefSeq"/>
        </authorList>
    </citation>
    <scope>IDENTIFICATION</scope>
</reference>
<dbReference type="PANTHER" id="PTHR11011:SF60">
    <property type="entry name" value="FATTY ACYL-COA REDUCTASE-RELATED"/>
    <property type="match status" value="1"/>
</dbReference>
<keyword evidence="1" id="KW-0560">Oxidoreductase</keyword>
<comment type="catalytic activity">
    <reaction evidence="1">
        <text>a long-chain fatty acyl-CoA + 2 NADPH + 2 H(+) = a long-chain primary fatty alcohol + 2 NADP(+) + CoA</text>
        <dbReference type="Rhea" id="RHEA:52716"/>
        <dbReference type="ChEBI" id="CHEBI:15378"/>
        <dbReference type="ChEBI" id="CHEBI:57287"/>
        <dbReference type="ChEBI" id="CHEBI:57783"/>
        <dbReference type="ChEBI" id="CHEBI:58349"/>
        <dbReference type="ChEBI" id="CHEBI:77396"/>
        <dbReference type="ChEBI" id="CHEBI:83139"/>
        <dbReference type="EC" id="1.2.1.84"/>
    </reaction>
</comment>
<protein>
    <recommendedName>
        <fullName evidence="1">Fatty acyl-CoA reductase</fullName>
        <ecNumber evidence="1">1.2.1.84</ecNumber>
    </recommendedName>
</protein>
<accession>A0A1S4ELU6</accession>
<dbReference type="RefSeq" id="XP_026685715.1">
    <property type="nucleotide sequence ID" value="XM_026829914.1"/>
</dbReference>
<dbReference type="RefSeq" id="XP_017303139.1">
    <property type="nucleotide sequence ID" value="XM_017447650.1"/>
</dbReference>
<dbReference type="GO" id="GO:0102965">
    <property type="term" value="F:alcohol-forming long-chain fatty acyl-CoA reductase activity"/>
    <property type="evidence" value="ECO:0007669"/>
    <property type="project" value="UniProtKB-EC"/>
</dbReference>
<dbReference type="GO" id="GO:0035336">
    <property type="term" value="P:long-chain fatty-acyl-CoA metabolic process"/>
    <property type="evidence" value="ECO:0007669"/>
    <property type="project" value="TreeGrafter"/>
</dbReference>
<comment type="similarity">
    <text evidence="1">Belongs to the fatty acyl-CoA reductase family.</text>
</comment>
<keyword evidence="1" id="KW-0444">Lipid biosynthesis</keyword>
<keyword evidence="3" id="KW-1185">Reference proteome</keyword>
<keyword evidence="1" id="KW-0521">NADP</keyword>
<organism evidence="3 4">
    <name type="scientific">Diaphorina citri</name>
    <name type="common">Asian citrus psyllid</name>
    <dbReference type="NCBI Taxonomy" id="121845"/>
    <lineage>
        <taxon>Eukaryota</taxon>
        <taxon>Metazoa</taxon>
        <taxon>Ecdysozoa</taxon>
        <taxon>Arthropoda</taxon>
        <taxon>Hexapoda</taxon>
        <taxon>Insecta</taxon>
        <taxon>Pterygota</taxon>
        <taxon>Neoptera</taxon>
        <taxon>Paraneoptera</taxon>
        <taxon>Hemiptera</taxon>
        <taxon>Sternorrhyncha</taxon>
        <taxon>Psylloidea</taxon>
        <taxon>Psyllidae</taxon>
        <taxon>Diaphorininae</taxon>
        <taxon>Diaphorina</taxon>
    </lineage>
</organism>
<evidence type="ECO:0000313" key="4">
    <source>
        <dbReference type="RefSeq" id="XP_017303139.1"/>
    </source>
</evidence>
<evidence type="ECO:0000256" key="1">
    <source>
        <dbReference type="RuleBase" id="RU363097"/>
    </source>
</evidence>
<dbReference type="STRING" id="121845.A0A1S4ELU6"/>
<dbReference type="InterPro" id="IPR026055">
    <property type="entry name" value="FAR"/>
</dbReference>
<dbReference type="AlphaFoldDB" id="A0A1S4ELU6"/>
<dbReference type="KEGG" id="dci:108253524"/>
<gene>
    <name evidence="4 5" type="primary">LOC108253524</name>
</gene>
<dbReference type="InterPro" id="IPR013120">
    <property type="entry name" value="FAR_NAD-bd"/>
</dbReference>
<evidence type="ECO:0000313" key="5">
    <source>
        <dbReference type="RefSeq" id="XP_026685715.1"/>
    </source>
</evidence>
<comment type="function">
    <text evidence="1">Catalyzes the reduction of fatty acyl-CoA to fatty alcohols.</text>
</comment>
<name>A0A1S4ELU6_DIACI</name>
<dbReference type="GO" id="GO:0005777">
    <property type="term" value="C:peroxisome"/>
    <property type="evidence" value="ECO:0007669"/>
    <property type="project" value="TreeGrafter"/>
</dbReference>
<dbReference type="PaxDb" id="121845-A0A1S4ELU6"/>
<feature type="domain" description="Thioester reductase (TE)" evidence="2">
    <location>
        <begin position="8"/>
        <end position="54"/>
    </location>
</feature>
<evidence type="ECO:0000313" key="3">
    <source>
        <dbReference type="Proteomes" id="UP000079169"/>
    </source>
</evidence>
<proteinExistence type="inferred from homology"/>
<keyword evidence="1" id="KW-0443">Lipid metabolism</keyword>
<evidence type="ECO:0000259" key="2">
    <source>
        <dbReference type="Pfam" id="PF07993"/>
    </source>
</evidence>
<dbReference type="EC" id="1.2.1.84" evidence="1"/>
<dbReference type="Gene3D" id="3.40.50.720">
    <property type="entry name" value="NAD(P)-binding Rossmann-like Domain"/>
    <property type="match status" value="1"/>
</dbReference>
<dbReference type="GeneID" id="108253524"/>